<name>A0ABX5B3A7_9SPIR</name>
<dbReference type="Gene3D" id="3.40.50.410">
    <property type="entry name" value="von Willebrand factor, type A domain"/>
    <property type="match status" value="1"/>
</dbReference>
<dbReference type="EMBL" id="JJMJ01000138">
    <property type="protein sequence ID" value="PPS21776.1"/>
    <property type="molecule type" value="Genomic_DNA"/>
</dbReference>
<accession>A0ABX5B3A7</accession>
<dbReference type="SUPFAM" id="SSF53300">
    <property type="entry name" value="vWA-like"/>
    <property type="match status" value="1"/>
</dbReference>
<sequence>MKQFNNDSYRNEIKKTESMARGVFYGSFENINEKRLEEELEVKITKWKKDLNTFTNENNPYDENKTELEISLKKLKVLKNKNIKTTKEDIINDLNSFSILSDDSSVEFWKDKLHNSESLNINLNIIKNNILSSWQKTYNKKNNEWLVHTVKEKRDKFISDIESWISLIKKLRYMSNILRIKTGVLWDFRVGELEENDISLLSRWVEFINEYKKEIETICDSIGKRVDIEKALKNIEFKNTYSYTNKKISSKEEIVGIYFAKDIENVVPEELSLLCDEDSEKLFKLKYIENRLMCFDKSAYVFNENDFDIVKAGYKEGKGDMIICIDTSGSMKGTSEYIAKAIMFKMVMQALSENRNAYLINFSTEIYTCRFTKNNGIEDLIKFLKLSYHGGSDIYKALYEANRVMNTSSFKNADVLVLSDFIMEDMPDNLVKICSNQRNNGNKFFAVSIGKFPFGYSYKKVFNRHWIFDIDSGIKEIY</sequence>
<comment type="caution">
    <text evidence="2">The sequence shown here is derived from an EMBL/GenBank/DDBJ whole genome shotgun (WGS) entry which is preliminary data.</text>
</comment>
<dbReference type="PANTHER" id="PTHR36846">
    <property type="entry name" value="PROTEIN VIAA"/>
    <property type="match status" value="1"/>
</dbReference>
<dbReference type="Pfam" id="PF05762">
    <property type="entry name" value="VWA_CoxE"/>
    <property type="match status" value="1"/>
</dbReference>
<dbReference type="InterPro" id="IPR002035">
    <property type="entry name" value="VWF_A"/>
</dbReference>
<protein>
    <submittedName>
        <fullName evidence="2">von Willebrand factor A</fullName>
    </submittedName>
</protein>
<reference evidence="2 3" key="1">
    <citation type="submission" date="2014-04" db="EMBL/GenBank/DDBJ databases">
        <title>Whole genome sequence of 'Brachyspira hampsonii' D13-03603F2.</title>
        <authorList>
            <person name="Patterson A.H."/>
            <person name="Chaban B."/>
            <person name="Fernando C."/>
            <person name="Harding J.C."/>
            <person name="Hill J.E."/>
        </authorList>
    </citation>
    <scope>NUCLEOTIDE SEQUENCE [LARGE SCALE GENOMIC DNA]</scope>
    <source>
        <strain evidence="2 3">D13-03603F2</strain>
    </source>
</reference>
<dbReference type="Proteomes" id="UP000238924">
    <property type="component" value="Unassembled WGS sequence"/>
</dbReference>
<dbReference type="InterPro" id="IPR036465">
    <property type="entry name" value="vWFA_dom_sf"/>
</dbReference>
<dbReference type="PANTHER" id="PTHR36846:SF1">
    <property type="entry name" value="PROTEIN VIAA"/>
    <property type="match status" value="1"/>
</dbReference>
<evidence type="ECO:0000313" key="3">
    <source>
        <dbReference type="Proteomes" id="UP000238924"/>
    </source>
</evidence>
<dbReference type="InterPro" id="IPR008912">
    <property type="entry name" value="Uncharacterised_CoxE"/>
</dbReference>
<feature type="domain" description="VWFA" evidence="1">
    <location>
        <begin position="320"/>
        <end position="450"/>
    </location>
</feature>
<dbReference type="PROSITE" id="PS50234">
    <property type="entry name" value="VWFA"/>
    <property type="match status" value="1"/>
</dbReference>
<evidence type="ECO:0000313" key="2">
    <source>
        <dbReference type="EMBL" id="PPS21776.1"/>
    </source>
</evidence>
<keyword evidence="3" id="KW-1185">Reference proteome</keyword>
<organism evidence="2 3">
    <name type="scientific">Brachyspira murdochii</name>
    <dbReference type="NCBI Taxonomy" id="84378"/>
    <lineage>
        <taxon>Bacteria</taxon>
        <taxon>Pseudomonadati</taxon>
        <taxon>Spirochaetota</taxon>
        <taxon>Spirochaetia</taxon>
        <taxon>Brachyspirales</taxon>
        <taxon>Brachyspiraceae</taxon>
        <taxon>Brachyspira</taxon>
    </lineage>
</organism>
<gene>
    <name evidence="2" type="ORF">DJ52_08810</name>
</gene>
<proteinExistence type="predicted"/>
<dbReference type="RefSeq" id="WP_104618642.1">
    <property type="nucleotide sequence ID" value="NZ_JJMJ01000138.1"/>
</dbReference>
<evidence type="ECO:0000259" key="1">
    <source>
        <dbReference type="PROSITE" id="PS50234"/>
    </source>
</evidence>